<reference evidence="4" key="1">
    <citation type="journal article" date="2019" name="Int. J. Syst. Evol. Microbiol.">
        <title>The Global Catalogue of Microorganisms (GCM) 10K type strain sequencing project: providing services to taxonomists for standard genome sequencing and annotation.</title>
        <authorList>
            <consortium name="The Broad Institute Genomics Platform"/>
            <consortium name="The Broad Institute Genome Sequencing Center for Infectious Disease"/>
            <person name="Wu L."/>
            <person name="Ma J."/>
        </authorList>
    </citation>
    <scope>NUCLEOTIDE SEQUENCE [LARGE SCALE GENOMIC DNA]</scope>
    <source>
        <strain evidence="4">CGMCC 1.12192</strain>
    </source>
</reference>
<dbReference type="SUPFAM" id="SSF53850">
    <property type="entry name" value="Periplasmic binding protein-like II"/>
    <property type="match status" value="1"/>
</dbReference>
<dbReference type="RefSeq" id="WP_307835058.1">
    <property type="nucleotide sequence ID" value="NZ_JAFBBW010000001.1"/>
</dbReference>
<protein>
    <submittedName>
        <fullName evidence="3">ABC transporter substrate-binding protein</fullName>
    </submittedName>
</protein>
<dbReference type="PANTHER" id="PTHR35936">
    <property type="entry name" value="MEMBRANE-BOUND LYTIC MUREIN TRANSGLYCOSYLASE F"/>
    <property type="match status" value="1"/>
</dbReference>
<proteinExistence type="predicted"/>
<sequence length="317" mass="32474">MSTTTARPSRTLTRPGGITMRTRLVAVPAALAAAALLLTGCVDNSSTGTGATTSPQASIAVDDAAVALLPDDVKESGTLVVGIDPTYPPNEFKDADGNPIGWGAELAEAVAAKLGLDVKFQVAKFDNIIPSVKGGKADIGVSSFTDTVEREEQVDFVNYYEAGIMWASAKGNDVDPDNACGLKVAVQATTYEDTDEVPAKSDACVAAGKDPIEKVPFDTQDAATNAVALGQADALSADSPVTLYAIQQTGDKLQAAGESFDVAPYGIAVGKDRGLTEAIQAAMQSLVDDGTYGEILDAWGVADGGIDEITINAAGQG</sequence>
<dbReference type="EMBL" id="JBHSJC010000001">
    <property type="protein sequence ID" value="MFC4827161.1"/>
    <property type="molecule type" value="Genomic_DNA"/>
</dbReference>
<keyword evidence="1" id="KW-0732">Signal</keyword>
<evidence type="ECO:0000259" key="2">
    <source>
        <dbReference type="SMART" id="SM00062"/>
    </source>
</evidence>
<organism evidence="3 4">
    <name type="scientific">Agromyces aurantiacus</name>
    <dbReference type="NCBI Taxonomy" id="165814"/>
    <lineage>
        <taxon>Bacteria</taxon>
        <taxon>Bacillati</taxon>
        <taxon>Actinomycetota</taxon>
        <taxon>Actinomycetes</taxon>
        <taxon>Micrococcales</taxon>
        <taxon>Microbacteriaceae</taxon>
        <taxon>Agromyces</taxon>
    </lineage>
</organism>
<evidence type="ECO:0000313" key="3">
    <source>
        <dbReference type="EMBL" id="MFC4827161.1"/>
    </source>
</evidence>
<accession>A0ABV9QZ42</accession>
<evidence type="ECO:0000256" key="1">
    <source>
        <dbReference type="ARBA" id="ARBA00022729"/>
    </source>
</evidence>
<gene>
    <name evidence="3" type="ORF">ACFPER_00035</name>
</gene>
<dbReference type="CDD" id="cd01004">
    <property type="entry name" value="PBP2_MidA_like"/>
    <property type="match status" value="1"/>
</dbReference>
<evidence type="ECO:0000313" key="4">
    <source>
        <dbReference type="Proteomes" id="UP001595960"/>
    </source>
</evidence>
<dbReference type="InterPro" id="IPR001638">
    <property type="entry name" value="Solute-binding_3/MltF_N"/>
</dbReference>
<feature type="domain" description="Solute-binding protein family 3/N-terminal" evidence="2">
    <location>
        <begin position="78"/>
        <end position="303"/>
    </location>
</feature>
<dbReference type="Gene3D" id="3.40.190.10">
    <property type="entry name" value="Periplasmic binding protein-like II"/>
    <property type="match status" value="2"/>
</dbReference>
<keyword evidence="4" id="KW-1185">Reference proteome</keyword>
<name>A0ABV9QZ42_9MICO</name>
<dbReference type="Proteomes" id="UP001595960">
    <property type="component" value="Unassembled WGS sequence"/>
</dbReference>
<dbReference type="SMART" id="SM00062">
    <property type="entry name" value="PBPb"/>
    <property type="match status" value="1"/>
</dbReference>
<comment type="caution">
    <text evidence="3">The sequence shown here is derived from an EMBL/GenBank/DDBJ whole genome shotgun (WGS) entry which is preliminary data.</text>
</comment>
<dbReference type="Pfam" id="PF00497">
    <property type="entry name" value="SBP_bac_3"/>
    <property type="match status" value="1"/>
</dbReference>
<dbReference type="PANTHER" id="PTHR35936:SF17">
    <property type="entry name" value="ARGININE-BINDING EXTRACELLULAR PROTEIN ARTP"/>
    <property type="match status" value="1"/>
</dbReference>